<dbReference type="STRING" id="670154.SAMN04488002_3203"/>
<evidence type="ECO:0000313" key="2">
    <source>
        <dbReference type="Proteomes" id="UP000199658"/>
    </source>
</evidence>
<dbReference type="AlphaFoldDB" id="A0A1I6HNI0"/>
<organism evidence="1 2">
    <name type="scientific">Litoreibacter janthinus</name>
    <dbReference type="NCBI Taxonomy" id="670154"/>
    <lineage>
        <taxon>Bacteria</taxon>
        <taxon>Pseudomonadati</taxon>
        <taxon>Pseudomonadota</taxon>
        <taxon>Alphaproteobacteria</taxon>
        <taxon>Rhodobacterales</taxon>
        <taxon>Roseobacteraceae</taxon>
        <taxon>Litoreibacter</taxon>
    </lineage>
</organism>
<proteinExistence type="predicted"/>
<evidence type="ECO:0000313" key="1">
    <source>
        <dbReference type="EMBL" id="SFR56021.1"/>
    </source>
</evidence>
<accession>A0A1I6HNI0</accession>
<reference evidence="2" key="1">
    <citation type="submission" date="2016-10" db="EMBL/GenBank/DDBJ databases">
        <authorList>
            <person name="Varghese N."/>
            <person name="Submissions S."/>
        </authorList>
    </citation>
    <scope>NUCLEOTIDE SEQUENCE [LARGE SCALE GENOMIC DNA]</scope>
    <source>
        <strain evidence="2">DSM 26921</strain>
    </source>
</reference>
<dbReference type="Proteomes" id="UP000199658">
    <property type="component" value="Unassembled WGS sequence"/>
</dbReference>
<protein>
    <submittedName>
        <fullName evidence="1">Sarcosine oxidase subunit gamma</fullName>
    </submittedName>
</protein>
<dbReference type="SUPFAM" id="SSF103025">
    <property type="entry name" value="Folate-binding domain"/>
    <property type="match status" value="1"/>
</dbReference>
<dbReference type="OrthoDB" id="7350722at2"/>
<dbReference type="EMBL" id="FOYO01000001">
    <property type="protein sequence ID" value="SFR56021.1"/>
    <property type="molecule type" value="Genomic_DNA"/>
</dbReference>
<keyword evidence="2" id="KW-1185">Reference proteome</keyword>
<dbReference type="RefSeq" id="WP_090218794.1">
    <property type="nucleotide sequence ID" value="NZ_FOYO01000001.1"/>
</dbReference>
<gene>
    <name evidence="1" type="ORF">SAMN04488002_3203</name>
</gene>
<dbReference type="Gene3D" id="3.30.1360.120">
    <property type="entry name" value="Probable tRNA modification gtpase trme, domain 1"/>
    <property type="match status" value="1"/>
</dbReference>
<sequence length="179" mass="19059">MIELVAKSAAEGLLPVAIGKLSLTELPLRTMHSIAPQNGAEVSAVLKKAVGVALPDAGASTAKGDVEILWTARGQYFLVGATPPDLPASVTDQSDAWCAVLLTGERTEDALARLCPIDTAQMGEGDVVRSLIGHMSAIIVRRAEGFEIMVFRAFAKTLVHELREVMVSLNAQEALQKQR</sequence>
<name>A0A1I6HNI0_9RHOB</name>
<dbReference type="InterPro" id="IPR027266">
    <property type="entry name" value="TrmE/GcvT-like"/>
</dbReference>